<organism evidence="1 2">
    <name type="scientific">Faecalicatena contorta</name>
    <dbReference type="NCBI Taxonomy" id="39482"/>
    <lineage>
        <taxon>Bacteria</taxon>
        <taxon>Bacillati</taxon>
        <taxon>Bacillota</taxon>
        <taxon>Clostridia</taxon>
        <taxon>Lachnospirales</taxon>
        <taxon>Lachnospiraceae</taxon>
        <taxon>Faecalicatena</taxon>
    </lineage>
</organism>
<sequence length="133" mass="14879">MPYVTEQYYHEVFHGEPVEHAEFQALCERAGEIVEEITMYRLTSEAMLVMPDHIQQLVKKAVCAQIEYLDANGGPELDHGFELQSARLGKFKYSSGREKDSRSQPAVYAPRAMRILAATGLLYRGGGSHASDS</sequence>
<dbReference type="STRING" id="39482.ERS852491_01320"/>
<evidence type="ECO:0000313" key="2">
    <source>
        <dbReference type="Proteomes" id="UP000095544"/>
    </source>
</evidence>
<name>A0A174CD64_9FIRM</name>
<dbReference type="Proteomes" id="UP000095544">
    <property type="component" value="Unassembled WGS sequence"/>
</dbReference>
<reference evidence="1 2" key="1">
    <citation type="submission" date="2015-09" db="EMBL/GenBank/DDBJ databases">
        <authorList>
            <consortium name="Pathogen Informatics"/>
        </authorList>
    </citation>
    <scope>NUCLEOTIDE SEQUENCE [LARGE SCALE GENOMIC DNA]</scope>
    <source>
        <strain evidence="1 2">2789STDY5834876</strain>
    </source>
</reference>
<protein>
    <recommendedName>
        <fullName evidence="3">Phage gp6-like head-tail connector protein</fullName>
    </recommendedName>
</protein>
<dbReference type="RefSeq" id="WP_050639588.1">
    <property type="nucleotide sequence ID" value="NZ_CABKUE010000007.1"/>
</dbReference>
<dbReference type="EMBL" id="CYZU01000009">
    <property type="protein sequence ID" value="CUO11451.1"/>
    <property type="molecule type" value="Genomic_DNA"/>
</dbReference>
<evidence type="ECO:0000313" key="1">
    <source>
        <dbReference type="EMBL" id="CUO11451.1"/>
    </source>
</evidence>
<proteinExistence type="predicted"/>
<accession>A0A174CD64</accession>
<gene>
    <name evidence="1" type="ORF">ERS852491_01320</name>
</gene>
<dbReference type="AlphaFoldDB" id="A0A174CD64"/>
<dbReference type="OrthoDB" id="2048198at2"/>
<evidence type="ECO:0008006" key="3">
    <source>
        <dbReference type="Google" id="ProtNLM"/>
    </source>
</evidence>